<dbReference type="AlphaFoldDB" id="A0A3B0VFD0"/>
<dbReference type="Gene3D" id="3.40.50.300">
    <property type="entry name" value="P-loop containing nucleotide triphosphate hydrolases"/>
    <property type="match status" value="1"/>
</dbReference>
<keyword evidence="2" id="KW-0067">ATP-binding</keyword>
<dbReference type="GO" id="GO:0015937">
    <property type="term" value="P:coenzyme A biosynthetic process"/>
    <property type="evidence" value="ECO:0007669"/>
    <property type="project" value="InterPro"/>
</dbReference>
<keyword evidence="3" id="KW-0418">Kinase</keyword>
<organism evidence="3">
    <name type="scientific">hydrothermal vent metagenome</name>
    <dbReference type="NCBI Taxonomy" id="652676"/>
    <lineage>
        <taxon>unclassified sequences</taxon>
        <taxon>metagenomes</taxon>
        <taxon>ecological metagenomes</taxon>
    </lineage>
</organism>
<dbReference type="Pfam" id="PF01121">
    <property type="entry name" value="CoaE"/>
    <property type="match status" value="1"/>
</dbReference>
<keyword evidence="1" id="KW-0547">Nucleotide-binding</keyword>
<proteinExistence type="predicted"/>
<keyword evidence="3" id="KW-0808">Transferase</keyword>
<dbReference type="GO" id="GO:0004140">
    <property type="term" value="F:dephospho-CoA kinase activity"/>
    <property type="evidence" value="ECO:0007669"/>
    <property type="project" value="UniProtKB-EC"/>
</dbReference>
<dbReference type="EMBL" id="UOEX01000435">
    <property type="protein sequence ID" value="VAW42338.1"/>
    <property type="molecule type" value="Genomic_DNA"/>
</dbReference>
<dbReference type="InterPro" id="IPR001977">
    <property type="entry name" value="Depp_CoAkinase"/>
</dbReference>
<reference evidence="3" key="1">
    <citation type="submission" date="2018-06" db="EMBL/GenBank/DDBJ databases">
        <authorList>
            <person name="Zhirakovskaya E."/>
        </authorList>
    </citation>
    <scope>NUCLEOTIDE SEQUENCE</scope>
</reference>
<dbReference type="PROSITE" id="PS51219">
    <property type="entry name" value="DPCK"/>
    <property type="match status" value="1"/>
</dbReference>
<evidence type="ECO:0000256" key="2">
    <source>
        <dbReference type="ARBA" id="ARBA00022840"/>
    </source>
</evidence>
<evidence type="ECO:0000313" key="3">
    <source>
        <dbReference type="EMBL" id="VAW42338.1"/>
    </source>
</evidence>
<protein>
    <submittedName>
        <fullName evidence="3">Dephospho-CoA kinase</fullName>
        <ecNumber evidence="3">2.7.1.24</ecNumber>
    </submittedName>
</protein>
<feature type="non-terminal residue" evidence="3">
    <location>
        <position position="60"/>
    </location>
</feature>
<dbReference type="InterPro" id="IPR027417">
    <property type="entry name" value="P-loop_NTPase"/>
</dbReference>
<name>A0A3B0VFD0_9ZZZZ</name>
<dbReference type="SUPFAM" id="SSF52540">
    <property type="entry name" value="P-loop containing nucleoside triphosphate hydrolases"/>
    <property type="match status" value="1"/>
</dbReference>
<dbReference type="EC" id="2.7.1.24" evidence="3"/>
<dbReference type="GO" id="GO:0005524">
    <property type="term" value="F:ATP binding"/>
    <property type="evidence" value="ECO:0007669"/>
    <property type="project" value="UniProtKB-KW"/>
</dbReference>
<evidence type="ECO:0000256" key="1">
    <source>
        <dbReference type="ARBA" id="ARBA00022741"/>
    </source>
</evidence>
<gene>
    <name evidence="3" type="ORF">MNBD_DELTA03-567</name>
</gene>
<sequence length="60" mass="6113">MMSAPESAFPPGVVGLTGGIASGKSSVCRWLMEHGGLAGLSADELVAELLEVGGEGWRQL</sequence>
<accession>A0A3B0VFD0</accession>